<dbReference type="Proteomes" id="UP001259832">
    <property type="component" value="Unassembled WGS sequence"/>
</dbReference>
<organism evidence="1 2">
    <name type="scientific">Phytophthora citrophthora</name>
    <dbReference type="NCBI Taxonomy" id="4793"/>
    <lineage>
        <taxon>Eukaryota</taxon>
        <taxon>Sar</taxon>
        <taxon>Stramenopiles</taxon>
        <taxon>Oomycota</taxon>
        <taxon>Peronosporomycetes</taxon>
        <taxon>Peronosporales</taxon>
        <taxon>Peronosporaceae</taxon>
        <taxon>Phytophthora</taxon>
    </lineage>
</organism>
<dbReference type="EMBL" id="JASMQC010000021">
    <property type="protein sequence ID" value="KAK1936560.1"/>
    <property type="molecule type" value="Genomic_DNA"/>
</dbReference>
<proteinExistence type="predicted"/>
<reference evidence="1" key="1">
    <citation type="submission" date="2023-08" db="EMBL/GenBank/DDBJ databases">
        <title>Reference Genome Resource for the Citrus Pathogen Phytophthora citrophthora.</title>
        <authorList>
            <person name="Moller H."/>
            <person name="Coetzee B."/>
            <person name="Rose L.J."/>
            <person name="Van Niekerk J.M."/>
        </authorList>
    </citation>
    <scope>NUCLEOTIDE SEQUENCE</scope>
    <source>
        <strain evidence="1">STE-U-9442</strain>
    </source>
</reference>
<protein>
    <submittedName>
        <fullName evidence="1">Uncharacterized protein</fullName>
    </submittedName>
</protein>
<comment type="caution">
    <text evidence="1">The sequence shown here is derived from an EMBL/GenBank/DDBJ whole genome shotgun (WGS) entry which is preliminary data.</text>
</comment>
<sequence length="151" mass="17328">MDILFMSLCVLKNGGRWDLLASIFRIKVPTSEKKLVSFLTIVTPCLHKIFVDGVERDKTMQKEIMAGHAFKNYPEARYAVDITFQMANTPSGTQQERSAYYIKIQVVRVRALVRVVSGHERTLEAREQNLPQLVQRELEGVASQTHFTHHK</sequence>
<evidence type="ECO:0000313" key="1">
    <source>
        <dbReference type="EMBL" id="KAK1936560.1"/>
    </source>
</evidence>
<keyword evidence="2" id="KW-1185">Reference proteome</keyword>
<evidence type="ECO:0000313" key="2">
    <source>
        <dbReference type="Proteomes" id="UP001259832"/>
    </source>
</evidence>
<dbReference type="AlphaFoldDB" id="A0AAD9LHH2"/>
<name>A0AAD9LHH2_9STRA</name>
<accession>A0AAD9LHH2</accession>
<gene>
    <name evidence="1" type="ORF">P3T76_009995</name>
</gene>